<dbReference type="AlphaFoldDB" id="A0A239KJ16"/>
<reference evidence="3" key="1">
    <citation type="submission" date="2017-06" db="EMBL/GenBank/DDBJ databases">
        <authorList>
            <person name="Varghese N."/>
            <person name="Submissions S."/>
        </authorList>
    </citation>
    <scope>NUCLEOTIDE SEQUENCE [LARGE SCALE GENOMIC DNA]</scope>
    <source>
        <strain evidence="3">JCM 23211</strain>
    </source>
</reference>
<sequence>MITYTGLVSVVLVVAAVAVVVYLLVALLDPERF</sequence>
<dbReference type="Proteomes" id="UP000198327">
    <property type="component" value="Unassembled WGS sequence"/>
</dbReference>
<dbReference type="Pfam" id="PF09604">
    <property type="entry name" value="Potass_KdpF"/>
    <property type="match status" value="1"/>
</dbReference>
<evidence type="ECO:0000313" key="3">
    <source>
        <dbReference type="Proteomes" id="UP000198327"/>
    </source>
</evidence>
<protein>
    <submittedName>
        <fullName evidence="2">K+-transporting ATPase, KdpF subunit</fullName>
    </submittedName>
</protein>
<organism evidence="2 3">
    <name type="scientific">Rhodococcoides kyotonense</name>
    <dbReference type="NCBI Taxonomy" id="398843"/>
    <lineage>
        <taxon>Bacteria</taxon>
        <taxon>Bacillati</taxon>
        <taxon>Actinomycetota</taxon>
        <taxon>Actinomycetes</taxon>
        <taxon>Mycobacteriales</taxon>
        <taxon>Nocardiaceae</taxon>
        <taxon>Rhodococcoides</taxon>
    </lineage>
</organism>
<keyword evidence="3" id="KW-1185">Reference proteome</keyword>
<name>A0A239KJ16_9NOCA</name>
<evidence type="ECO:0000256" key="1">
    <source>
        <dbReference type="SAM" id="Phobius"/>
    </source>
</evidence>
<gene>
    <name evidence="2" type="ORF">SAMN05421642_110186</name>
</gene>
<keyword evidence="1" id="KW-1133">Transmembrane helix</keyword>
<accession>A0A239KJ16</accession>
<proteinExistence type="predicted"/>
<feature type="transmembrane region" description="Helical" evidence="1">
    <location>
        <begin position="6"/>
        <end position="28"/>
    </location>
</feature>
<keyword evidence="1" id="KW-0472">Membrane</keyword>
<dbReference type="InterPro" id="IPR011726">
    <property type="entry name" value="KdpF"/>
</dbReference>
<dbReference type="GO" id="GO:0008556">
    <property type="term" value="F:P-type potassium transmembrane transporter activity"/>
    <property type="evidence" value="ECO:0007669"/>
    <property type="project" value="InterPro"/>
</dbReference>
<dbReference type="EMBL" id="FZOW01000010">
    <property type="protein sequence ID" value="SNT17692.1"/>
    <property type="molecule type" value="Genomic_DNA"/>
</dbReference>
<evidence type="ECO:0000313" key="2">
    <source>
        <dbReference type="EMBL" id="SNT17692.1"/>
    </source>
</evidence>
<keyword evidence="1" id="KW-0812">Transmembrane</keyword>
<dbReference type="GO" id="GO:0005886">
    <property type="term" value="C:plasma membrane"/>
    <property type="evidence" value="ECO:0007669"/>
    <property type="project" value="InterPro"/>
</dbReference>